<gene>
    <name evidence="2" type="ORF">ASD8599_01246</name>
</gene>
<keyword evidence="1" id="KW-0812">Transmembrane</keyword>
<proteinExistence type="predicted"/>
<evidence type="ECO:0000313" key="3">
    <source>
        <dbReference type="Proteomes" id="UP000244880"/>
    </source>
</evidence>
<dbReference type="AlphaFoldDB" id="A0A2R8BBS3"/>
<feature type="transmembrane region" description="Helical" evidence="1">
    <location>
        <begin position="51"/>
        <end position="71"/>
    </location>
</feature>
<dbReference type="EMBL" id="OMOR01000001">
    <property type="protein sequence ID" value="SPH20509.1"/>
    <property type="molecule type" value="Genomic_DNA"/>
</dbReference>
<keyword evidence="3" id="KW-1185">Reference proteome</keyword>
<organism evidence="2 3">
    <name type="scientific">Ascidiaceihabitans donghaensis</name>
    <dbReference type="NCBI Taxonomy" id="1510460"/>
    <lineage>
        <taxon>Bacteria</taxon>
        <taxon>Pseudomonadati</taxon>
        <taxon>Pseudomonadota</taxon>
        <taxon>Alphaproteobacteria</taxon>
        <taxon>Rhodobacterales</taxon>
        <taxon>Paracoccaceae</taxon>
        <taxon>Ascidiaceihabitans</taxon>
    </lineage>
</organism>
<dbReference type="Proteomes" id="UP000244880">
    <property type="component" value="Unassembled WGS sequence"/>
</dbReference>
<keyword evidence="1" id="KW-0472">Membrane</keyword>
<evidence type="ECO:0000256" key="1">
    <source>
        <dbReference type="SAM" id="Phobius"/>
    </source>
</evidence>
<dbReference type="RefSeq" id="WP_108827713.1">
    <property type="nucleotide sequence ID" value="NZ_OMOR01000001.1"/>
</dbReference>
<sequence>MIDAKTQFDHRLRDLGRKHAAMANGYTPKVRADGLIVIQPKRKNAFMPFKFAMFAIAALLLFKTFLLAAVGPDAYSDRLGKLETGTVFEQAGAWAMQIDPATQYAAGMIGPILR</sequence>
<reference evidence="2 3" key="1">
    <citation type="submission" date="2018-03" db="EMBL/GenBank/DDBJ databases">
        <authorList>
            <person name="Keele B.F."/>
        </authorList>
    </citation>
    <scope>NUCLEOTIDE SEQUENCE [LARGE SCALE GENOMIC DNA]</scope>
    <source>
        <strain evidence="2 3">CECT 8599</strain>
    </source>
</reference>
<protein>
    <submittedName>
        <fullName evidence="2">Uncharacterized protein</fullName>
    </submittedName>
</protein>
<keyword evidence="1" id="KW-1133">Transmembrane helix</keyword>
<name>A0A2R8BBS3_9RHOB</name>
<dbReference type="OrthoDB" id="7866534at2"/>
<accession>A0A2R8BBS3</accession>
<evidence type="ECO:0000313" key="2">
    <source>
        <dbReference type="EMBL" id="SPH20509.1"/>
    </source>
</evidence>